<keyword evidence="3" id="KW-1185">Reference proteome</keyword>
<dbReference type="OrthoDB" id="5575at2759"/>
<protein>
    <submittedName>
        <fullName evidence="2">Thermolysin metallopeptidase, catalytic domain</fullName>
    </submittedName>
</protein>
<comment type="caution">
    <text evidence="2">The sequence shown here is derived from an EMBL/GenBank/DDBJ whole genome shotgun (WGS) entry which is preliminary data.</text>
</comment>
<dbReference type="Gene3D" id="1.10.150.20">
    <property type="entry name" value="5' to 3' exonuclease, C-terminal subdomain"/>
    <property type="match status" value="1"/>
</dbReference>
<evidence type="ECO:0000313" key="2">
    <source>
        <dbReference type="EMBL" id="KAF4122171.1"/>
    </source>
</evidence>
<dbReference type="GO" id="GO:0051321">
    <property type="term" value="P:meiotic cell cycle"/>
    <property type="evidence" value="ECO:0007669"/>
    <property type="project" value="UniProtKB-KW"/>
</dbReference>
<evidence type="ECO:0000313" key="3">
    <source>
        <dbReference type="Proteomes" id="UP000749293"/>
    </source>
</evidence>
<dbReference type="Gene3D" id="1.10.3380.10">
    <property type="entry name" value="Sec63 N-terminal domain-like domain"/>
    <property type="match status" value="1"/>
</dbReference>
<dbReference type="GO" id="GO:0016787">
    <property type="term" value="F:hydrolase activity"/>
    <property type="evidence" value="ECO:0007669"/>
    <property type="project" value="UniProtKB-KW"/>
</dbReference>
<reference evidence="2" key="1">
    <citation type="submission" date="2020-03" db="EMBL/GenBank/DDBJ databases">
        <title>Site-based positive gene gene selection in Geosmithia morbida across the United States reveals a broad range of putative effectors and factors for local host and environmental adapation.</title>
        <authorList>
            <person name="Onufrak A."/>
            <person name="Murdoch R.W."/>
            <person name="Gazis R."/>
            <person name="Huff M."/>
            <person name="Staton M."/>
            <person name="Klingeman W."/>
            <person name="Hadziabdic D."/>
        </authorList>
    </citation>
    <scope>NUCLEOTIDE SEQUENCE</scope>
    <source>
        <strain evidence="2">1262</strain>
    </source>
</reference>
<name>A0A9P4YUY3_9HYPO</name>
<dbReference type="GO" id="GO:0043138">
    <property type="term" value="F:3'-5' DNA helicase activity"/>
    <property type="evidence" value="ECO:0007669"/>
    <property type="project" value="UniProtKB-EC"/>
</dbReference>
<dbReference type="RefSeq" id="XP_035320823.1">
    <property type="nucleotide sequence ID" value="XM_035469729.1"/>
</dbReference>
<dbReference type="AlphaFoldDB" id="A0A9P4YUY3"/>
<gene>
    <name evidence="2" type="ORF">GMORB2_7764</name>
</gene>
<sequence>MEPPSTSADTLTLHEIQLRHKLSPATIRTLSSIPSKPDRRTVLETACHATETRSFSIKQVERAFFRHINENTQIPYLVRREAVTQPWHKVFLLVQVDLLGSTGWPNRLTASARKELLQERGRIYAVVDRVLRCIVDILGQRLDGRGVGVALDVLRSVRAGVWDGRGMELVQVDGIGRVKMERLVAAGVRTVRQLSNLEFYHIERLLTRNPPFGQTVLRQLAGFPLLRLKVDVVRMLGAAADDQTEGSPLWIARIVIGYENEDPPQWRKRYPWTTLVVEGQDGRLVWFWRGSVRRLEGGKEMVVRWAGRRGEKLNATFACEELVGTSVSQEVLL</sequence>
<evidence type="ECO:0000259" key="1">
    <source>
        <dbReference type="SMART" id="SM00973"/>
    </source>
</evidence>
<dbReference type="Proteomes" id="UP000749293">
    <property type="component" value="Unassembled WGS sequence"/>
</dbReference>
<feature type="domain" description="SEC63" evidence="1">
    <location>
        <begin position="10"/>
        <end position="333"/>
    </location>
</feature>
<dbReference type="PANTHER" id="PTHR47835:SF3">
    <property type="entry name" value="HELICASE FOR MEIOSIS 1"/>
    <property type="match status" value="1"/>
</dbReference>
<dbReference type="PANTHER" id="PTHR47835">
    <property type="entry name" value="HFM1, ATP DEPENDENT DNA HELICASE HOMOLOG"/>
    <property type="match status" value="1"/>
</dbReference>
<dbReference type="InterPro" id="IPR052247">
    <property type="entry name" value="Meiotic_Crossover_Helicase"/>
</dbReference>
<accession>A0A9P4YUY3</accession>
<dbReference type="InterPro" id="IPR004179">
    <property type="entry name" value="Sec63-dom"/>
</dbReference>
<dbReference type="SMART" id="SM00973">
    <property type="entry name" value="Sec63"/>
    <property type="match status" value="1"/>
</dbReference>
<proteinExistence type="predicted"/>
<dbReference type="EMBL" id="JAANYQ010000010">
    <property type="protein sequence ID" value="KAF4122171.1"/>
    <property type="molecule type" value="Genomic_DNA"/>
</dbReference>
<organism evidence="2 3">
    <name type="scientific">Geosmithia morbida</name>
    <dbReference type="NCBI Taxonomy" id="1094350"/>
    <lineage>
        <taxon>Eukaryota</taxon>
        <taxon>Fungi</taxon>
        <taxon>Dikarya</taxon>
        <taxon>Ascomycota</taxon>
        <taxon>Pezizomycotina</taxon>
        <taxon>Sordariomycetes</taxon>
        <taxon>Hypocreomycetidae</taxon>
        <taxon>Hypocreales</taxon>
        <taxon>Bionectriaceae</taxon>
        <taxon>Geosmithia</taxon>
    </lineage>
</organism>
<dbReference type="SUPFAM" id="SSF158702">
    <property type="entry name" value="Sec63 N-terminal domain-like"/>
    <property type="match status" value="1"/>
</dbReference>
<dbReference type="Pfam" id="PF02889">
    <property type="entry name" value="Sec63"/>
    <property type="match status" value="1"/>
</dbReference>
<dbReference type="GeneID" id="55973987"/>